<comment type="catalytic activity">
    <reaction evidence="4">
        <text>a 2-demethylmenaquinol + S-adenosyl-L-methionine = a menaquinol + S-adenosyl-L-homocysteine + H(+)</text>
        <dbReference type="Rhea" id="RHEA:42640"/>
        <dbReference type="Rhea" id="RHEA-COMP:9539"/>
        <dbReference type="Rhea" id="RHEA-COMP:9563"/>
        <dbReference type="ChEBI" id="CHEBI:15378"/>
        <dbReference type="ChEBI" id="CHEBI:18151"/>
        <dbReference type="ChEBI" id="CHEBI:55437"/>
        <dbReference type="ChEBI" id="CHEBI:57856"/>
        <dbReference type="ChEBI" id="CHEBI:59789"/>
        <dbReference type="EC" id="2.1.1.163"/>
    </reaction>
</comment>
<gene>
    <name evidence="4" type="primary">menG</name>
    <name evidence="5" type="ORF">CSQ87_01675</name>
</gene>
<dbReference type="OrthoDB" id="9808140at2"/>
<dbReference type="Pfam" id="PF01209">
    <property type="entry name" value="Ubie_methyltran"/>
    <property type="match status" value="1"/>
</dbReference>
<dbReference type="HAMAP" id="MF_01813">
    <property type="entry name" value="MenG_UbiE_methyltr"/>
    <property type="match status" value="1"/>
</dbReference>
<comment type="pathway">
    <text evidence="4">Quinol/quinone metabolism; menaquinone biosynthesis; menaquinol from 1,4-dihydroxy-2-naphthoate: step 2/2.</text>
</comment>
<dbReference type="PANTHER" id="PTHR43591:SF24">
    <property type="entry name" value="2-METHOXY-6-POLYPRENYL-1,4-BENZOQUINOL METHYLASE, MITOCHONDRIAL"/>
    <property type="match status" value="1"/>
</dbReference>
<dbReference type="AlphaFoldDB" id="A0A2M9HHS8"/>
<dbReference type="RefSeq" id="WP_100512233.1">
    <property type="nucleotide sequence ID" value="NZ_PEBK01000001.1"/>
</dbReference>
<proteinExistence type="inferred from homology"/>
<organism evidence="5 6">
    <name type="scientific">Bifidobacterium simiarum</name>
    <dbReference type="NCBI Taxonomy" id="2045441"/>
    <lineage>
        <taxon>Bacteria</taxon>
        <taxon>Bacillati</taxon>
        <taxon>Actinomycetota</taxon>
        <taxon>Actinomycetes</taxon>
        <taxon>Bifidobacteriales</taxon>
        <taxon>Bifidobacteriaceae</taxon>
        <taxon>Bifidobacterium</taxon>
    </lineage>
</organism>
<feature type="binding site" evidence="4">
    <location>
        <begin position="123"/>
        <end position="124"/>
    </location>
    <ligand>
        <name>S-adenosyl-L-methionine</name>
        <dbReference type="ChEBI" id="CHEBI:59789"/>
    </ligand>
</feature>
<comment type="caution">
    <text evidence="5">The sequence shown here is derived from an EMBL/GenBank/DDBJ whole genome shotgun (WGS) entry which is preliminary data.</text>
</comment>
<feature type="binding site" evidence="4">
    <location>
        <position position="84"/>
    </location>
    <ligand>
        <name>S-adenosyl-L-methionine</name>
        <dbReference type="ChEBI" id="CHEBI:59789"/>
    </ligand>
</feature>
<dbReference type="InterPro" id="IPR004033">
    <property type="entry name" value="UbiE/COQ5_MeTrFase"/>
</dbReference>
<dbReference type="Proteomes" id="UP000231451">
    <property type="component" value="Unassembled WGS sequence"/>
</dbReference>
<comment type="function">
    <text evidence="4">Methyltransferase required for the conversion of demethylmenaquinol (DMKH2) to menaquinol (MKH2).</text>
</comment>
<dbReference type="InterPro" id="IPR029063">
    <property type="entry name" value="SAM-dependent_MTases_sf"/>
</dbReference>
<evidence type="ECO:0000256" key="2">
    <source>
        <dbReference type="ARBA" id="ARBA00022679"/>
    </source>
</evidence>
<accession>A0A2M9HHS8</accession>
<dbReference type="SUPFAM" id="SSF53335">
    <property type="entry name" value="S-adenosyl-L-methionine-dependent methyltransferases"/>
    <property type="match status" value="1"/>
</dbReference>
<keyword evidence="2 4" id="KW-0808">Transferase</keyword>
<comment type="similarity">
    <text evidence="4">Belongs to the class I-like SAM-binding methyltransferase superfamily. MenG/UbiE family.</text>
</comment>
<dbReference type="EC" id="2.1.1.163" evidence="4"/>
<name>A0A2M9HHS8_9BIFI</name>
<dbReference type="GO" id="GO:0009234">
    <property type="term" value="P:menaquinone biosynthetic process"/>
    <property type="evidence" value="ECO:0007669"/>
    <property type="project" value="UniProtKB-UniRule"/>
</dbReference>
<evidence type="ECO:0000256" key="3">
    <source>
        <dbReference type="ARBA" id="ARBA00022691"/>
    </source>
</evidence>
<dbReference type="UniPathway" id="UPA00079">
    <property type="reaction ID" value="UER00169"/>
</dbReference>
<feature type="binding site" evidence="4">
    <location>
        <position position="140"/>
    </location>
    <ligand>
        <name>S-adenosyl-L-methionine</name>
        <dbReference type="ChEBI" id="CHEBI:59789"/>
    </ligand>
</feature>
<dbReference type="PANTHER" id="PTHR43591">
    <property type="entry name" value="METHYLTRANSFERASE"/>
    <property type="match status" value="1"/>
</dbReference>
<evidence type="ECO:0000256" key="4">
    <source>
        <dbReference type="HAMAP-Rule" id="MF_01813"/>
    </source>
</evidence>
<keyword evidence="4" id="KW-0474">Menaquinone biosynthesis</keyword>
<dbReference type="CDD" id="cd02440">
    <property type="entry name" value="AdoMet_MTases"/>
    <property type="match status" value="1"/>
</dbReference>
<dbReference type="GO" id="GO:0032259">
    <property type="term" value="P:methylation"/>
    <property type="evidence" value="ECO:0007669"/>
    <property type="project" value="UniProtKB-KW"/>
</dbReference>
<dbReference type="Gene3D" id="3.40.50.150">
    <property type="entry name" value="Vaccinia Virus protein VP39"/>
    <property type="match status" value="1"/>
</dbReference>
<dbReference type="EMBL" id="PEBK01000001">
    <property type="protein sequence ID" value="PJM76365.1"/>
    <property type="molecule type" value="Genomic_DNA"/>
</dbReference>
<evidence type="ECO:0000313" key="5">
    <source>
        <dbReference type="EMBL" id="PJM76365.1"/>
    </source>
</evidence>
<evidence type="ECO:0000256" key="1">
    <source>
        <dbReference type="ARBA" id="ARBA00022603"/>
    </source>
</evidence>
<keyword evidence="1 4" id="KW-0489">Methyltransferase</keyword>
<feature type="binding site" evidence="4">
    <location>
        <position position="66"/>
    </location>
    <ligand>
        <name>S-adenosyl-L-methionine</name>
        <dbReference type="ChEBI" id="CHEBI:59789"/>
    </ligand>
</feature>
<dbReference type="NCBIfam" id="TIGR01934">
    <property type="entry name" value="MenG_MenH_UbiE"/>
    <property type="match status" value="1"/>
</dbReference>
<dbReference type="GO" id="GO:0043770">
    <property type="term" value="F:demethylmenaquinone methyltransferase activity"/>
    <property type="evidence" value="ECO:0007669"/>
    <property type="project" value="UniProtKB-UniRule"/>
</dbReference>
<keyword evidence="6" id="KW-1185">Reference proteome</keyword>
<protein>
    <recommendedName>
        <fullName evidence="4">Demethylmenaquinone methyltransferase</fullName>
        <ecNumber evidence="4">2.1.1.163</ecNumber>
    </recommendedName>
</protein>
<evidence type="ECO:0000313" key="6">
    <source>
        <dbReference type="Proteomes" id="UP000231451"/>
    </source>
</evidence>
<dbReference type="PROSITE" id="PS51608">
    <property type="entry name" value="SAM_MT_UBIE"/>
    <property type="match status" value="1"/>
</dbReference>
<sequence length="250" mass="27112">MSTDLQKSTRRQRAMFSTIAEHYDLVNDLASLGQDRLWRRAAVRALGDACGGFLAGRRILDVACGTGSSSRALADRGADVTGCDIADGMLAVARRREFGRRRRRDHQRGPVCCDGTVRYVVADAMALPFADGEFDAVTVSYGLRNMPRPDVALAQMRRVCRPGGPIVVLDFDMPGDPLWRMLYTHYATVALPALGGLLGGNADAYRYLNASIARWQGRRGVTAMLRETGWHGVAAKPLTGGIASLCRAVA</sequence>
<reference evidence="5 6" key="1">
    <citation type="submission" date="2017-10" db="EMBL/GenBank/DDBJ databases">
        <title>Draft genome sequences of strains TRE 1, TRE 9, TRE H and TRI 7, isolated from tamarins, belonging to four potential novel Bifidobacterium species.</title>
        <authorList>
            <person name="Mattarelli P."/>
            <person name="Modesto M."/>
            <person name="Puglisi E."/>
            <person name="Morelli L."/>
            <person name="Spezio C."/>
            <person name="Bonetti A."/>
            <person name="Sandri C."/>
        </authorList>
    </citation>
    <scope>NUCLEOTIDE SEQUENCE [LARGE SCALE GENOMIC DNA]</scope>
    <source>
        <strain evidence="6">TRI7</strain>
    </source>
</reference>
<keyword evidence="3 4" id="KW-0949">S-adenosyl-L-methionine</keyword>